<keyword evidence="8" id="KW-1185">Reference proteome</keyword>
<protein>
    <recommendedName>
        <fullName evidence="6">EXS domain-containing protein</fullName>
    </recommendedName>
</protein>
<dbReference type="Pfam" id="PF03124">
    <property type="entry name" value="EXS"/>
    <property type="match status" value="1"/>
</dbReference>
<dbReference type="GO" id="GO:0000301">
    <property type="term" value="P:retrograde transport, vesicle recycling within Golgi"/>
    <property type="evidence" value="ECO:0007669"/>
    <property type="project" value="EnsemblFungi"/>
</dbReference>
<dbReference type="FunCoup" id="H2AVT9">
    <property type="interactions" value="66"/>
</dbReference>
<name>H2AVT9_KAZAF</name>
<keyword evidence="3 5" id="KW-1133">Transmembrane helix</keyword>
<gene>
    <name evidence="7" type="primary">KAFR0E03370</name>
    <name evidence="7" type="ORF">KAFR_0E03370</name>
</gene>
<dbReference type="eggNOG" id="KOG1162">
    <property type="taxonomic scope" value="Eukaryota"/>
</dbReference>
<dbReference type="GO" id="GO:0006621">
    <property type="term" value="P:protein retention in ER lumen"/>
    <property type="evidence" value="ECO:0007669"/>
    <property type="project" value="EnsemblFungi"/>
</dbReference>
<evidence type="ECO:0000256" key="4">
    <source>
        <dbReference type="ARBA" id="ARBA00023136"/>
    </source>
</evidence>
<dbReference type="STRING" id="1071382.H2AVT9"/>
<evidence type="ECO:0000313" key="8">
    <source>
        <dbReference type="Proteomes" id="UP000005220"/>
    </source>
</evidence>
<reference evidence="7 8" key="1">
    <citation type="journal article" date="2011" name="Proc. Natl. Acad. Sci. U.S.A.">
        <title>Evolutionary erosion of yeast sex chromosomes by mating-type switching accidents.</title>
        <authorList>
            <person name="Gordon J.L."/>
            <person name="Armisen D."/>
            <person name="Proux-Wera E."/>
            <person name="Oheigeartaigh S.S."/>
            <person name="Byrne K.P."/>
            <person name="Wolfe K.H."/>
        </authorList>
    </citation>
    <scope>NUCLEOTIDE SEQUENCE [LARGE SCALE GENOMIC DNA]</scope>
    <source>
        <strain evidence="8">ATCC 22294 / BCRC 22015 / CBS 2517 / CECT 1963 / NBRC 1671 / NRRL Y-8276</strain>
    </source>
</reference>
<dbReference type="Proteomes" id="UP000005220">
    <property type="component" value="Chromosome 5"/>
</dbReference>
<dbReference type="PROSITE" id="PS51380">
    <property type="entry name" value="EXS"/>
    <property type="match status" value="1"/>
</dbReference>
<feature type="transmembrane region" description="Helical" evidence="5">
    <location>
        <begin position="23"/>
        <end position="41"/>
    </location>
</feature>
<organism evidence="7 8">
    <name type="scientific">Kazachstania africana (strain ATCC 22294 / BCRC 22015 / CBS 2517 / CECT 1963 / NBRC 1671 / NRRL Y-8276)</name>
    <name type="common">Yeast</name>
    <name type="synonym">Kluyveromyces africanus</name>
    <dbReference type="NCBI Taxonomy" id="1071382"/>
    <lineage>
        <taxon>Eukaryota</taxon>
        <taxon>Fungi</taxon>
        <taxon>Dikarya</taxon>
        <taxon>Ascomycota</taxon>
        <taxon>Saccharomycotina</taxon>
        <taxon>Saccharomycetes</taxon>
        <taxon>Saccharomycetales</taxon>
        <taxon>Saccharomycetaceae</taxon>
        <taxon>Kazachstania</taxon>
    </lineage>
</organism>
<feature type="transmembrane region" description="Helical" evidence="5">
    <location>
        <begin position="107"/>
        <end position="127"/>
    </location>
</feature>
<dbReference type="GeneID" id="13883305"/>
<dbReference type="RefSeq" id="XP_003957624.1">
    <property type="nucleotide sequence ID" value="XM_003957575.1"/>
</dbReference>
<dbReference type="InParanoid" id="H2AVT9"/>
<evidence type="ECO:0000256" key="5">
    <source>
        <dbReference type="SAM" id="Phobius"/>
    </source>
</evidence>
<dbReference type="PANTHER" id="PTHR10783:SF46">
    <property type="entry name" value="PROTEIN ERD1 HOMOLOG 2"/>
    <property type="match status" value="1"/>
</dbReference>
<keyword evidence="2 5" id="KW-0812">Transmembrane</keyword>
<dbReference type="EMBL" id="HE650825">
    <property type="protein sequence ID" value="CCF58489.1"/>
    <property type="molecule type" value="Genomic_DNA"/>
</dbReference>
<dbReference type="GO" id="GO:0016020">
    <property type="term" value="C:membrane"/>
    <property type="evidence" value="ECO:0007669"/>
    <property type="project" value="UniProtKB-SubCell"/>
</dbReference>
<keyword evidence="4 5" id="KW-0472">Membrane</keyword>
<sequence>MQEKSLVANESVSLFQVPAPQRVNVLLVLSVWLWYGILRFLSAHHIDVISIIQTRTSSDMRQFPTHSQLLRNTKAFAIKLSKIIFPCHLITAMLFIISHSVELGPLIGTMIHVLPLFQFALIVTLIVQRSEIILYCSKRLPLIESDPRPLRNVYILLSDSLTSFTRPLIDFTLFTSLLFGGPMTHFDLFISALPSLVRVFQCLREFSKVDGAHLLANMFKYSCNIPILACTWYSRVDTEASLKQNFLTLQMWLMLLNSCYTFFWDVRMDWRITSLTKIRKTTCALPSINYQLAIIFDFMIRFWWIWIALYTQDKTNRFVFFDGELHYLEIIRRALWAIFKLESEYTLRSVSKA</sequence>
<dbReference type="PANTHER" id="PTHR10783">
    <property type="entry name" value="XENOTROPIC AND POLYTROPIC RETROVIRUS RECEPTOR 1-RELATED"/>
    <property type="match status" value="1"/>
</dbReference>
<feature type="transmembrane region" description="Helical" evidence="5">
    <location>
        <begin position="83"/>
        <end position="101"/>
    </location>
</feature>
<dbReference type="HOGENOM" id="CLU_765368_0_0_1"/>
<evidence type="ECO:0000256" key="1">
    <source>
        <dbReference type="ARBA" id="ARBA00004141"/>
    </source>
</evidence>
<evidence type="ECO:0000256" key="2">
    <source>
        <dbReference type="ARBA" id="ARBA00022692"/>
    </source>
</evidence>
<dbReference type="GO" id="GO:0005783">
    <property type="term" value="C:endoplasmic reticulum"/>
    <property type="evidence" value="ECO:0007669"/>
    <property type="project" value="GOC"/>
</dbReference>
<feature type="domain" description="EXS" evidence="6">
    <location>
        <begin position="178"/>
        <end position="353"/>
    </location>
</feature>
<evidence type="ECO:0000256" key="3">
    <source>
        <dbReference type="ARBA" id="ARBA00022989"/>
    </source>
</evidence>
<proteinExistence type="predicted"/>
<feature type="transmembrane region" description="Helical" evidence="5">
    <location>
        <begin position="287"/>
        <end position="309"/>
    </location>
</feature>
<dbReference type="OrthoDB" id="2159384at2759"/>
<evidence type="ECO:0000259" key="6">
    <source>
        <dbReference type="PROSITE" id="PS51380"/>
    </source>
</evidence>
<accession>H2AVT9</accession>
<evidence type="ECO:0000313" key="7">
    <source>
        <dbReference type="EMBL" id="CCF58489.1"/>
    </source>
</evidence>
<dbReference type="KEGG" id="kaf:KAFR_0E03370"/>
<dbReference type="AlphaFoldDB" id="H2AVT9"/>
<dbReference type="InterPro" id="IPR004342">
    <property type="entry name" value="EXS_C"/>
</dbReference>
<comment type="subcellular location">
    <subcellularLocation>
        <location evidence="1">Membrane</location>
        <topology evidence="1">Multi-pass membrane protein</topology>
    </subcellularLocation>
</comment>
<feature type="transmembrane region" description="Helical" evidence="5">
    <location>
        <begin position="246"/>
        <end position="266"/>
    </location>
</feature>